<keyword evidence="5" id="KW-1185">Reference proteome</keyword>
<dbReference type="EMBL" id="KV425946">
    <property type="protein sequence ID" value="KZV96199.1"/>
    <property type="molecule type" value="Genomic_DNA"/>
</dbReference>
<dbReference type="Gene3D" id="3.80.10.10">
    <property type="entry name" value="Ribonuclease Inhibitor"/>
    <property type="match status" value="2"/>
</dbReference>
<proteinExistence type="predicted"/>
<keyword evidence="1" id="KW-0433">Leucine-rich repeat</keyword>
<evidence type="ECO:0000259" key="3">
    <source>
        <dbReference type="PROSITE" id="PS50245"/>
    </source>
</evidence>
<dbReference type="SUPFAM" id="SSF74924">
    <property type="entry name" value="Cap-Gly domain"/>
    <property type="match status" value="1"/>
</dbReference>
<reference evidence="4 5" key="1">
    <citation type="journal article" date="2016" name="Mol. Biol. Evol.">
        <title>Comparative Genomics of Early-Diverging Mushroom-Forming Fungi Provides Insights into the Origins of Lignocellulose Decay Capabilities.</title>
        <authorList>
            <person name="Nagy L.G."/>
            <person name="Riley R."/>
            <person name="Tritt A."/>
            <person name="Adam C."/>
            <person name="Daum C."/>
            <person name="Floudas D."/>
            <person name="Sun H."/>
            <person name="Yadav J.S."/>
            <person name="Pangilinan J."/>
            <person name="Larsson K.H."/>
            <person name="Matsuura K."/>
            <person name="Barry K."/>
            <person name="Labutti K."/>
            <person name="Kuo R."/>
            <person name="Ohm R.A."/>
            <person name="Bhattacharya S.S."/>
            <person name="Shirouzu T."/>
            <person name="Yoshinaga Y."/>
            <person name="Martin F.M."/>
            <person name="Grigoriev I.V."/>
            <person name="Hibbett D.S."/>
        </authorList>
    </citation>
    <scope>NUCLEOTIDE SEQUENCE [LARGE SCALE GENOMIC DNA]</scope>
    <source>
        <strain evidence="4 5">HHB12029</strain>
    </source>
</reference>
<feature type="domain" description="CAP-Gly" evidence="3">
    <location>
        <begin position="23"/>
        <end position="67"/>
    </location>
</feature>
<dbReference type="STRING" id="1314781.A0A166AY72"/>
<gene>
    <name evidence="4" type="ORF">EXIGLDRAFT_609474</name>
</gene>
<dbReference type="InterPro" id="IPR000938">
    <property type="entry name" value="CAP-Gly_domain"/>
</dbReference>
<sequence length="536" mass="60048">MTTFQPGTRIALNDHNGTVRWVGQVQGTKGSWLGVEWDDPARGKHDGVKDGVRYFHCSVPGAGSFIRETPAIVRGRSFLAAFVEKYIDDPSQHQGAIEKVTLGSSNGVIEVEAVNLNKIRSKLLNFASLREVSLDSERVSSAGEPNELRDKFPRLRGLDLTRSLIGDWQTVIAIAGQLPALQSLSLNYNRFQPLTEPLHTTAFTNLSELRLNGSLVSWDQASHIPKQASTFALLSPALPALREVQLGYNRLSELSTEHRIEARKLETLNVDGNQLHSWANLMEALRSVPMVSRLVATMNVIANIPPPPPQSQDAARRSVHYLSLSENKLASWSDVDALAKWLPELKSLSLTQNPIMELDEHKQHATQFLITRIPTLETLNGSAIPPHARQDAELYYMTVVSKQQYATREDRLRDHPRWTELCQKYGEPGQSKEAETSTKLSERLVSVRILVLSEAPSQVGIPVPTREISLRVLKTMNFRTFRAKVMKSLKITPSKTVRLWYFVEGEQGTGSLEMEGDRDLEWWDIEEGSKIGVLIE</sequence>
<organism evidence="4 5">
    <name type="scientific">Exidia glandulosa HHB12029</name>
    <dbReference type="NCBI Taxonomy" id="1314781"/>
    <lineage>
        <taxon>Eukaryota</taxon>
        <taxon>Fungi</taxon>
        <taxon>Dikarya</taxon>
        <taxon>Basidiomycota</taxon>
        <taxon>Agaricomycotina</taxon>
        <taxon>Agaricomycetes</taxon>
        <taxon>Auriculariales</taxon>
        <taxon>Exidiaceae</taxon>
        <taxon>Exidia</taxon>
    </lineage>
</organism>
<dbReference type="Gene3D" id="2.30.30.190">
    <property type="entry name" value="CAP Gly-rich-like domain"/>
    <property type="match status" value="1"/>
</dbReference>
<keyword evidence="2" id="KW-0677">Repeat</keyword>
<dbReference type="OrthoDB" id="5273213at2759"/>
<dbReference type="PANTHER" id="PTHR18849">
    <property type="entry name" value="LEUCINE RICH REPEAT PROTEIN"/>
    <property type="match status" value="1"/>
</dbReference>
<dbReference type="InterPro" id="IPR036859">
    <property type="entry name" value="CAP-Gly_dom_sf"/>
</dbReference>
<name>A0A166AY72_EXIGL</name>
<dbReference type="PROSITE" id="PS50245">
    <property type="entry name" value="CAP_GLY_2"/>
    <property type="match status" value="1"/>
</dbReference>
<dbReference type="SMART" id="SM01052">
    <property type="entry name" value="CAP_GLY"/>
    <property type="match status" value="1"/>
</dbReference>
<protein>
    <submittedName>
        <fullName evidence="4">RNI-like protein</fullName>
    </submittedName>
</protein>
<evidence type="ECO:0000256" key="1">
    <source>
        <dbReference type="ARBA" id="ARBA00022614"/>
    </source>
</evidence>
<evidence type="ECO:0000313" key="4">
    <source>
        <dbReference type="EMBL" id="KZV96199.1"/>
    </source>
</evidence>
<dbReference type="PROSITE" id="PS51450">
    <property type="entry name" value="LRR"/>
    <property type="match status" value="1"/>
</dbReference>
<dbReference type="PROSITE" id="PS00845">
    <property type="entry name" value="CAP_GLY_1"/>
    <property type="match status" value="1"/>
</dbReference>
<dbReference type="InterPro" id="IPR032675">
    <property type="entry name" value="LRR_dom_sf"/>
</dbReference>
<dbReference type="InterPro" id="IPR001611">
    <property type="entry name" value="Leu-rich_rpt"/>
</dbReference>
<dbReference type="AlphaFoldDB" id="A0A166AY72"/>
<dbReference type="InParanoid" id="A0A166AY72"/>
<dbReference type="PANTHER" id="PTHR18849:SF0">
    <property type="entry name" value="CILIA- AND FLAGELLA-ASSOCIATED PROTEIN 410-RELATED"/>
    <property type="match status" value="1"/>
</dbReference>
<dbReference type="Proteomes" id="UP000077266">
    <property type="component" value="Unassembled WGS sequence"/>
</dbReference>
<dbReference type="Pfam" id="PF01302">
    <property type="entry name" value="CAP_GLY"/>
    <property type="match status" value="1"/>
</dbReference>
<evidence type="ECO:0000256" key="2">
    <source>
        <dbReference type="ARBA" id="ARBA00022737"/>
    </source>
</evidence>
<accession>A0A166AY72</accession>
<evidence type="ECO:0000313" key="5">
    <source>
        <dbReference type="Proteomes" id="UP000077266"/>
    </source>
</evidence>
<dbReference type="SUPFAM" id="SSF52047">
    <property type="entry name" value="RNI-like"/>
    <property type="match status" value="1"/>
</dbReference>